<dbReference type="PANTHER" id="PTHR46082">
    <property type="entry name" value="ATP/GTP-BINDING PROTEIN-RELATED"/>
    <property type="match status" value="1"/>
</dbReference>
<evidence type="ECO:0000256" key="1">
    <source>
        <dbReference type="PROSITE-ProRule" id="PRU00023"/>
    </source>
</evidence>
<dbReference type="GO" id="GO:0004672">
    <property type="term" value="F:protein kinase activity"/>
    <property type="evidence" value="ECO:0007669"/>
    <property type="project" value="InterPro"/>
</dbReference>
<keyword evidence="6" id="KW-1185">Reference proteome</keyword>
<dbReference type="SUPFAM" id="SSF48403">
    <property type="entry name" value="Ankyrin repeat"/>
    <property type="match status" value="2"/>
</dbReference>
<dbReference type="Proteomes" id="UP001197093">
    <property type="component" value="Unassembled WGS sequence"/>
</dbReference>
<feature type="domain" description="Protein kinase" evidence="4">
    <location>
        <begin position="82"/>
        <end position="404"/>
    </location>
</feature>
<dbReference type="Gene3D" id="1.10.510.10">
    <property type="entry name" value="Transferase(Phosphotransferase) domain 1"/>
    <property type="match status" value="1"/>
</dbReference>
<feature type="coiled-coil region" evidence="2">
    <location>
        <begin position="1223"/>
        <end position="1250"/>
    </location>
</feature>
<name>A0AAD4F1J3_9PEZI</name>
<dbReference type="Pfam" id="PF13424">
    <property type="entry name" value="TPR_12"/>
    <property type="match status" value="1"/>
</dbReference>
<protein>
    <recommendedName>
        <fullName evidence="4">Protein kinase domain-containing protein</fullName>
    </recommendedName>
</protein>
<dbReference type="PROSITE" id="PS50011">
    <property type="entry name" value="PROTEIN_KINASE_DOM"/>
    <property type="match status" value="1"/>
</dbReference>
<evidence type="ECO:0000256" key="3">
    <source>
        <dbReference type="SAM" id="MobiDB-lite"/>
    </source>
</evidence>
<dbReference type="PROSITE" id="PS00108">
    <property type="entry name" value="PROTEIN_KINASE_ST"/>
    <property type="match status" value="1"/>
</dbReference>
<feature type="repeat" description="ANK" evidence="1">
    <location>
        <begin position="1037"/>
        <end position="1069"/>
    </location>
</feature>
<dbReference type="EMBL" id="JAHCVI010000001">
    <property type="protein sequence ID" value="KAG7291005.1"/>
    <property type="molecule type" value="Genomic_DNA"/>
</dbReference>
<dbReference type="InterPro" id="IPR002110">
    <property type="entry name" value="Ankyrin_rpt"/>
</dbReference>
<dbReference type="GO" id="GO:0005524">
    <property type="term" value="F:ATP binding"/>
    <property type="evidence" value="ECO:0007669"/>
    <property type="project" value="InterPro"/>
</dbReference>
<dbReference type="PROSITE" id="PS50088">
    <property type="entry name" value="ANK_REPEAT"/>
    <property type="match status" value="2"/>
</dbReference>
<evidence type="ECO:0000313" key="5">
    <source>
        <dbReference type="EMBL" id="KAG7291005.1"/>
    </source>
</evidence>
<evidence type="ECO:0000259" key="4">
    <source>
        <dbReference type="PROSITE" id="PS50011"/>
    </source>
</evidence>
<dbReference type="SMART" id="SM00220">
    <property type="entry name" value="S_TKc"/>
    <property type="match status" value="1"/>
</dbReference>
<proteinExistence type="predicted"/>
<dbReference type="Pfam" id="PF14559">
    <property type="entry name" value="TPR_19"/>
    <property type="match status" value="1"/>
</dbReference>
<feature type="region of interest" description="Disordered" evidence="3">
    <location>
        <begin position="774"/>
        <end position="797"/>
    </location>
</feature>
<dbReference type="InterPro" id="IPR011009">
    <property type="entry name" value="Kinase-like_dom_sf"/>
</dbReference>
<dbReference type="InterPro" id="IPR000719">
    <property type="entry name" value="Prot_kinase_dom"/>
</dbReference>
<dbReference type="SUPFAM" id="SSF56112">
    <property type="entry name" value="Protein kinase-like (PK-like)"/>
    <property type="match status" value="1"/>
</dbReference>
<dbReference type="Gene3D" id="1.25.40.20">
    <property type="entry name" value="Ankyrin repeat-containing domain"/>
    <property type="match status" value="2"/>
</dbReference>
<dbReference type="Pfam" id="PF13374">
    <property type="entry name" value="TPR_10"/>
    <property type="match status" value="1"/>
</dbReference>
<dbReference type="InterPro" id="IPR008271">
    <property type="entry name" value="Ser/Thr_kinase_AS"/>
</dbReference>
<gene>
    <name evidence="5" type="ORF">NEMBOFW57_001013</name>
</gene>
<sequence>MSLTWDARTVLASEAAPLSVHVDGGKAATGAKTTQAGRLESVDIWNYLVSLSWDEPGHKSGSETHSPKLRHFKAADFNTGWDAVAKFVGDGASYSVDKCTLKQKIDGKPVVVAVKKLKMFHGGGSRDEASSAASAAHQRSVTTILKELRILTHPPLWSHLNIVSLIGYRSEFTAPSSPHNIVSLVAEFAPFGTLKDVCQGLAPDKTLDLLTKTHLMHDVASGIEALHKCAIAHGDVKMENTLVFEGYGRPYVAKLSDFGHSLVDLHTPEQCSQVYLGTSIFNAPEIRSRSSVVPMAMESLFRCDIYSFGLLSWELILGGVRYYKTLGDVLGTEDSTEAVSRLSTLPKDELLLRSITSLKEAHGTEDASLVQIVSRVLQASLKDEPHDREDMGKIVAYFRQQQALSGSVWMPPVATLALPQMPLAVQADLVDQLQRTIKTSTSSIDKRSSLFDLAMCHLSGAGTDKVDIPTSLSLLAEAAHLGSSKALALVFRLHDALVGEVPPTLWAINHPIATLEKSLSELNSRVYFAERLQRYEKVQQADALKGAFDIRQNGETILSGVHLPDAHTKLKDVEGWCAEGLECIMCVEEDDSDMPQIQGNLLVTAARLGLLPLMEFLSAHSAVPLSTGTLTGTLPKAADTAWSEDVLTAACRGGHLDMLRWLLSQGVSLLPAGNPRATPLHWLGSFEPEEIGVALTLLLSAPGGRECLLETTPEPGIQVSDCTISGTPLELAIATNNAPLVAAFLQTALDVPPQDDPKAIGWTTNTYPLAVSLHLHTSSPPSSPPSSPSNKPTSTIDFIQSANPTALTAETSPGGATPLTHALRHAPCRFSLDPIPALLARGARFGRAEQPMAVADAIVQRRDAAAPRIIRLLLDEGLLPLSTEVLAAALHAGNAEVAAAVLDARRHANGRGWDDDDGGGGVGGALVAGEERIPLLFVAVMSGSAAAVRVLLDYKVGGELGARWDRIGKTPLEAAVTASGTIDLLLERGAPMEGLGGGGHTILHQAAMGRSAVRGMHVLFHLLEHERVRALVNTVVEGVTPLAMALYAGNAPAVHALLQAGAHVESGQMLDKLAGIAVDAGRRPQKASSTWSERAPDKEELYQWRLEMEDIILTLLDKGDPGHGRTRMHVAVQLGNRRRVAELVEQQGHRMLVSDREKYLPGRLLENLSELEESGEDGEYLEELKQLREYVQRKMIEEVAAHSTNPDSLEIWLGDHPLSLEDTEEYRQAAASLEATLEKLKLERDEAELSIGDGIESLAEREIKLRKALGLQKLRLGETNLKTLRTMSVLVEVLGYQRKWEEAEELHKTVLAERQAQLPSNHVDLFESLVHKIYITCGLGRVQEANEYALAVSRNAVDTFGSNHPVTIKVEIARADTESMLGKCDEAVKIQEAVLEVYHRKSHDRVVPDNSDGDDGLDFSGPLFYLRANLTQDYCRTQKFEAAAELAKSLPHRLQVVKQRDFCEVFETLLSIAAGLDLYGQHEASEPILIAVVETCLEVHGKRKSHATHVALERLAFHYKLRDMWEEEARWLQRLVDHLKSTIGPEHPDTIKQKRELATALRRCERWVEASLLQEQVLKALEQSSPNDTLELAALKTALCLTIRRQAQFARSEAYGREAVLAYRAELGDDHETTCNAETLLLLTLSFAGNFDEAIDLAERRVTTAVRCHGEVTNQTRKAVELLCSTLIRAGRLDEAKVQAQRCLHLSRNVCETNDEMVSTALHLLATCKEERGELDEARALHAASLERARASAGGVATSDVLSSMCTVARVQIEAGDYAAAEPLAREVLAAAAADSTQAQLAASFLGRVCEETDRMSEAVGHYRAAAESARRLFGDAAEMTLNCTGDLVRAIVAEGPMTEALDLAAELLKRRREARGEYHMETVETKKDLIFIYPALGFWPEAELVQRDVLRYMEAEHPEEPNEACLLLEALVESCSEQGWSAEAEKFGRRAMDFRLASAGMEDATTLRTAAALAQVLVDVGKMEEAEVMLDLVQETCQHVFEEGDYGHGMAHPPRAYLRFKQGRLGEAVALNQRVVASDRHNLDAVLVLVELHEKLGDYEEARKAMRKANSVAFSQSLGVSGELEKIGLVRTFIREVRLKTAARDYEHAVGMAKMALGRTDKWHRLNYAHSELHLECLQAMEALYEALGKEEDALQTRLKVSLGIKSEGFCPQYIDDLSQIREQVHRREEYRKNHLKKVQAEADRFETFRADSTK</sequence>
<dbReference type="Gene3D" id="1.25.40.10">
    <property type="entry name" value="Tetratricopeptide repeat domain"/>
    <property type="match status" value="5"/>
</dbReference>
<evidence type="ECO:0000256" key="2">
    <source>
        <dbReference type="SAM" id="Coils"/>
    </source>
</evidence>
<accession>A0AAD4F1J3</accession>
<reference evidence="5" key="1">
    <citation type="submission" date="2023-02" db="EMBL/GenBank/DDBJ databases">
        <authorList>
            <person name="Palmer J.M."/>
        </authorList>
    </citation>
    <scope>NUCLEOTIDE SEQUENCE</scope>
    <source>
        <strain evidence="5">FW57</strain>
    </source>
</reference>
<dbReference type="PANTHER" id="PTHR46082:SF6">
    <property type="entry name" value="AAA+ ATPASE DOMAIN-CONTAINING PROTEIN-RELATED"/>
    <property type="match status" value="1"/>
</dbReference>
<dbReference type="InterPro" id="IPR011990">
    <property type="entry name" value="TPR-like_helical_dom_sf"/>
</dbReference>
<evidence type="ECO:0000313" key="6">
    <source>
        <dbReference type="Proteomes" id="UP001197093"/>
    </source>
</evidence>
<dbReference type="InterPro" id="IPR036770">
    <property type="entry name" value="Ankyrin_rpt-contain_sf"/>
</dbReference>
<dbReference type="Pfam" id="PF00069">
    <property type="entry name" value="Pkinase"/>
    <property type="match status" value="1"/>
</dbReference>
<feature type="repeat" description="ANK" evidence="1">
    <location>
        <begin position="1123"/>
        <end position="1156"/>
    </location>
</feature>
<dbReference type="SUPFAM" id="SSF48452">
    <property type="entry name" value="TPR-like"/>
    <property type="match status" value="5"/>
</dbReference>
<dbReference type="SMART" id="SM00248">
    <property type="entry name" value="ANK"/>
    <property type="match status" value="8"/>
</dbReference>
<keyword evidence="2" id="KW-0175">Coiled coil</keyword>
<comment type="caution">
    <text evidence="5">The sequence shown here is derived from an EMBL/GenBank/DDBJ whole genome shotgun (WGS) entry which is preliminary data.</text>
</comment>
<keyword evidence="1" id="KW-0040">ANK repeat</keyword>
<dbReference type="InterPro" id="IPR053137">
    <property type="entry name" value="NLR-like"/>
</dbReference>
<organism evidence="5 6">
    <name type="scientific">Staphylotrichum longicolle</name>
    <dbReference type="NCBI Taxonomy" id="669026"/>
    <lineage>
        <taxon>Eukaryota</taxon>
        <taxon>Fungi</taxon>
        <taxon>Dikarya</taxon>
        <taxon>Ascomycota</taxon>
        <taxon>Pezizomycotina</taxon>
        <taxon>Sordariomycetes</taxon>
        <taxon>Sordariomycetidae</taxon>
        <taxon>Sordariales</taxon>
        <taxon>Chaetomiaceae</taxon>
        <taxon>Staphylotrichum</taxon>
    </lineage>
</organism>
<dbReference type="PROSITE" id="PS50297">
    <property type="entry name" value="ANK_REP_REGION"/>
    <property type="match status" value="1"/>
</dbReference>